<comment type="catalytic activity">
    <reaction evidence="5 7">
        <text>AMP + ATP = 2 ADP</text>
        <dbReference type="Rhea" id="RHEA:12973"/>
        <dbReference type="ChEBI" id="CHEBI:30616"/>
        <dbReference type="ChEBI" id="CHEBI:456215"/>
        <dbReference type="ChEBI" id="CHEBI:456216"/>
        <dbReference type="EC" id="2.7.4.3"/>
    </reaction>
</comment>
<evidence type="ECO:0000256" key="6">
    <source>
        <dbReference type="RuleBase" id="RU003330"/>
    </source>
</evidence>
<gene>
    <name evidence="8" type="primary">adk_2</name>
    <name evidence="5" type="synonym">adk</name>
    <name evidence="8" type="ORF">BGE01nite_53590</name>
</gene>
<evidence type="ECO:0000256" key="4">
    <source>
        <dbReference type="ARBA" id="ARBA00022777"/>
    </source>
</evidence>
<evidence type="ECO:0000313" key="8">
    <source>
        <dbReference type="EMBL" id="GEP46068.1"/>
    </source>
</evidence>
<dbReference type="HAMAP" id="MF_00235">
    <property type="entry name" value="Adenylate_kinase_Adk"/>
    <property type="match status" value="1"/>
</dbReference>
<evidence type="ECO:0000256" key="7">
    <source>
        <dbReference type="RuleBase" id="RU003331"/>
    </source>
</evidence>
<dbReference type="OrthoDB" id="9805030at2"/>
<dbReference type="GO" id="GO:0004017">
    <property type="term" value="F:AMP kinase activity"/>
    <property type="evidence" value="ECO:0007669"/>
    <property type="project" value="UniProtKB-UniRule"/>
</dbReference>
<feature type="binding site" evidence="5">
    <location>
        <position position="43"/>
    </location>
    <ligand>
        <name>AMP</name>
        <dbReference type="ChEBI" id="CHEBI:456215"/>
    </ligand>
</feature>
<keyword evidence="2 5" id="KW-0545">Nucleotide biosynthesis</keyword>
<dbReference type="PROSITE" id="PS00113">
    <property type="entry name" value="ADENYLATE_KINASE"/>
    <property type="match status" value="1"/>
</dbReference>
<feature type="binding site" evidence="5">
    <location>
        <begin position="17"/>
        <end position="22"/>
    </location>
    <ligand>
        <name>ATP</name>
        <dbReference type="ChEBI" id="CHEBI:30616"/>
    </ligand>
</feature>
<evidence type="ECO:0000313" key="9">
    <source>
        <dbReference type="Proteomes" id="UP000321577"/>
    </source>
</evidence>
<evidence type="ECO:0000256" key="1">
    <source>
        <dbReference type="ARBA" id="ARBA00022679"/>
    </source>
</evidence>
<dbReference type="PANTHER" id="PTHR23359">
    <property type="entry name" value="NUCLEOTIDE KINASE"/>
    <property type="match status" value="1"/>
</dbReference>
<dbReference type="PRINTS" id="PR00094">
    <property type="entry name" value="ADENYLTKNASE"/>
</dbReference>
<evidence type="ECO:0000256" key="2">
    <source>
        <dbReference type="ARBA" id="ARBA00022727"/>
    </source>
</evidence>
<comment type="similarity">
    <text evidence="5 6">Belongs to the adenylate kinase family.</text>
</comment>
<dbReference type="EMBL" id="BKAG01000069">
    <property type="protein sequence ID" value="GEP46068.1"/>
    <property type="molecule type" value="Genomic_DNA"/>
</dbReference>
<comment type="pathway">
    <text evidence="5">Purine metabolism; AMP biosynthesis via salvage pathway; AMP from ADP: step 1/1.</text>
</comment>
<feature type="binding site" evidence="5">
    <location>
        <position position="136"/>
    </location>
    <ligand>
        <name>ATP</name>
        <dbReference type="ChEBI" id="CHEBI:30616"/>
    </ligand>
</feature>
<feature type="binding site" evidence="5">
    <location>
        <begin position="63"/>
        <end position="65"/>
    </location>
    <ligand>
        <name>AMP</name>
        <dbReference type="ChEBI" id="CHEBI:456215"/>
    </ligand>
</feature>
<evidence type="ECO:0000256" key="3">
    <source>
        <dbReference type="ARBA" id="ARBA00022741"/>
    </source>
</evidence>
<keyword evidence="5 7" id="KW-0067">ATP-binding</keyword>
<comment type="subunit">
    <text evidence="5 7">Monomer.</text>
</comment>
<comment type="caution">
    <text evidence="8">The sequence shown here is derived from an EMBL/GenBank/DDBJ whole genome shotgun (WGS) entry which is preliminary data.</text>
</comment>
<dbReference type="SUPFAM" id="SSF52540">
    <property type="entry name" value="P-loop containing nucleoside triphosphate hydrolases"/>
    <property type="match status" value="1"/>
</dbReference>
<feature type="binding site" evidence="5">
    <location>
        <position position="142"/>
    </location>
    <ligand>
        <name>AMP</name>
        <dbReference type="ChEBI" id="CHEBI:456215"/>
    </ligand>
</feature>
<dbReference type="AlphaFoldDB" id="A0A512MH56"/>
<dbReference type="UniPathway" id="UPA00588">
    <property type="reaction ID" value="UER00649"/>
</dbReference>
<dbReference type="InterPro" id="IPR033690">
    <property type="entry name" value="Adenylat_kinase_CS"/>
</dbReference>
<dbReference type="CDD" id="cd01428">
    <property type="entry name" value="ADK"/>
    <property type="match status" value="1"/>
</dbReference>
<comment type="domain">
    <text evidence="5">Consists of three domains, a large central CORE domain and two small peripheral domains, NMPbind and LID, which undergo movements during catalysis. The LID domain closes over the site of phosphoryl transfer upon ATP binding. Assembling and dissambling the active center during each catalytic cycle provides an effective means to prevent ATP hydrolysis.</text>
</comment>
<comment type="caution">
    <text evidence="5">Lacks conserved residue(s) required for the propagation of feature annotation.</text>
</comment>
<keyword evidence="4 5" id="KW-0418">Kinase</keyword>
<dbReference type="RefSeq" id="WP_146855598.1">
    <property type="nucleotide sequence ID" value="NZ_BKAG01000069.1"/>
</dbReference>
<feature type="binding site" evidence="5">
    <location>
        <position position="154"/>
    </location>
    <ligand>
        <name>AMP</name>
        <dbReference type="ChEBI" id="CHEBI:456215"/>
    </ligand>
</feature>
<keyword evidence="3 5" id="KW-0547">Nucleotide-binding</keyword>
<proteinExistence type="inferred from homology"/>
<keyword evidence="9" id="KW-1185">Reference proteome</keyword>
<dbReference type="GO" id="GO:0005524">
    <property type="term" value="F:ATP binding"/>
    <property type="evidence" value="ECO:0007669"/>
    <property type="project" value="UniProtKB-UniRule"/>
</dbReference>
<sequence length="208" mass="23630">MSQPARFRTLLILGAPGSGKGTQGKVLGAIPRFHHLACGDVFRSLDTRTPLGQKFVEYSSRGELVPDDLTVQLWHANINQRVDGHVFKPEIDFLVLDGIPRNVEQAKLMEKDIEVLKVFHLSCPDRTELARRLRKRALKDNRFDDANEAVIQQRFATYEAETKPILDYYAGDRICQIDASQPPAKVLYDIIAGVMTLEAWRDIEKMRV</sequence>
<dbReference type="InterPro" id="IPR000850">
    <property type="entry name" value="Adenylat/UMP-CMP_kin"/>
</dbReference>
<protein>
    <recommendedName>
        <fullName evidence="5 7">Adenylate kinase</fullName>
        <shortName evidence="5">AK</shortName>
        <ecNumber evidence="5 7">2.7.4.3</ecNumber>
    </recommendedName>
    <alternativeName>
        <fullName evidence="5">ATP-AMP transphosphorylase</fullName>
    </alternativeName>
    <alternativeName>
        <fullName evidence="5">ATP:AMP phosphotransferase</fullName>
    </alternativeName>
    <alternativeName>
        <fullName evidence="5">Adenylate monophosphate kinase</fullName>
    </alternativeName>
</protein>
<organism evidence="8 9">
    <name type="scientific">Brevifollis gellanilyticus</name>
    <dbReference type="NCBI Taxonomy" id="748831"/>
    <lineage>
        <taxon>Bacteria</taxon>
        <taxon>Pseudomonadati</taxon>
        <taxon>Verrucomicrobiota</taxon>
        <taxon>Verrucomicrobiia</taxon>
        <taxon>Verrucomicrobiales</taxon>
        <taxon>Verrucomicrobiaceae</taxon>
    </lineage>
</organism>
<dbReference type="Gene3D" id="3.40.50.300">
    <property type="entry name" value="P-loop containing nucleotide triphosphate hydrolases"/>
    <property type="match status" value="1"/>
</dbReference>
<evidence type="ECO:0000256" key="5">
    <source>
        <dbReference type="HAMAP-Rule" id="MF_00235"/>
    </source>
</evidence>
<dbReference type="GO" id="GO:0005737">
    <property type="term" value="C:cytoplasm"/>
    <property type="evidence" value="ECO:0007669"/>
    <property type="project" value="UniProtKB-SubCell"/>
</dbReference>
<dbReference type="Proteomes" id="UP000321577">
    <property type="component" value="Unassembled WGS sequence"/>
</dbReference>
<dbReference type="InterPro" id="IPR027417">
    <property type="entry name" value="P-loop_NTPase"/>
</dbReference>
<feature type="binding site" evidence="5">
    <location>
        <position position="105"/>
    </location>
    <ligand>
        <name>AMP</name>
        <dbReference type="ChEBI" id="CHEBI:456215"/>
    </ligand>
</feature>
<dbReference type="EC" id="2.7.4.3" evidence="5 7"/>
<dbReference type="Pfam" id="PF00406">
    <property type="entry name" value="ADK"/>
    <property type="match status" value="1"/>
</dbReference>
<feature type="binding site" evidence="5">
    <location>
        <position position="181"/>
    </location>
    <ligand>
        <name>ATP</name>
        <dbReference type="ChEBI" id="CHEBI:30616"/>
    </ligand>
</feature>
<comment type="subcellular location">
    <subcellularLocation>
        <location evidence="5 7">Cytoplasm</location>
    </subcellularLocation>
</comment>
<accession>A0A512MH56</accession>
<name>A0A512MH56_9BACT</name>
<reference evidence="8 9" key="1">
    <citation type="submission" date="2019-07" db="EMBL/GenBank/DDBJ databases">
        <title>Whole genome shotgun sequence of Brevifollis gellanilyticus NBRC 108608.</title>
        <authorList>
            <person name="Hosoyama A."/>
            <person name="Uohara A."/>
            <person name="Ohji S."/>
            <person name="Ichikawa N."/>
        </authorList>
    </citation>
    <scope>NUCLEOTIDE SEQUENCE [LARGE SCALE GENOMIC DNA]</scope>
    <source>
        <strain evidence="8 9">NBRC 108608</strain>
    </source>
</reference>
<keyword evidence="1 5" id="KW-0808">Transferase</keyword>
<comment type="function">
    <text evidence="5">Catalyzes the reversible transfer of the terminal phosphate group between ATP and AMP. Plays an important role in cellular energy homeostasis and in adenine nucleotide metabolism.</text>
</comment>
<dbReference type="GO" id="GO:0044209">
    <property type="term" value="P:AMP salvage"/>
    <property type="evidence" value="ECO:0007669"/>
    <property type="project" value="UniProtKB-UniRule"/>
</dbReference>
<keyword evidence="5" id="KW-0963">Cytoplasm</keyword>